<dbReference type="PANTHER" id="PTHR35369:SF2">
    <property type="entry name" value="BLR3025 PROTEIN"/>
    <property type="match status" value="1"/>
</dbReference>
<feature type="domain" description="UmuC" evidence="2">
    <location>
        <begin position="26"/>
        <end position="145"/>
    </location>
</feature>
<evidence type="ECO:0000313" key="3">
    <source>
        <dbReference type="EMBL" id="MEI4549546.1"/>
    </source>
</evidence>
<dbReference type="RefSeq" id="WP_336435055.1">
    <property type="nucleotide sequence ID" value="NZ_JBAWKS010000001.1"/>
</dbReference>
<evidence type="ECO:0000313" key="4">
    <source>
        <dbReference type="Proteomes" id="UP001382455"/>
    </source>
</evidence>
<dbReference type="InterPro" id="IPR043502">
    <property type="entry name" value="DNA/RNA_pol_sf"/>
</dbReference>
<name>A0ABU8ERN7_9GAMM</name>
<organism evidence="3 4">
    <name type="scientific">Pseudoalteromonas spongiae</name>
    <dbReference type="NCBI Taxonomy" id="298657"/>
    <lineage>
        <taxon>Bacteria</taxon>
        <taxon>Pseudomonadati</taxon>
        <taxon>Pseudomonadota</taxon>
        <taxon>Gammaproteobacteria</taxon>
        <taxon>Alteromonadales</taxon>
        <taxon>Pseudoalteromonadaceae</taxon>
        <taxon>Pseudoalteromonas</taxon>
    </lineage>
</organism>
<proteinExistence type="predicted"/>
<protein>
    <submittedName>
        <fullName evidence="3">DNA polymerase Y family protein</fullName>
    </submittedName>
</protein>
<dbReference type="InterPro" id="IPR050356">
    <property type="entry name" value="SulA_CellDiv_inhibitor"/>
</dbReference>
<dbReference type="EMBL" id="JBAWKS010000001">
    <property type="protein sequence ID" value="MEI4549546.1"/>
    <property type="molecule type" value="Genomic_DNA"/>
</dbReference>
<dbReference type="Proteomes" id="UP001382455">
    <property type="component" value="Unassembled WGS sequence"/>
</dbReference>
<keyword evidence="4" id="KW-1185">Reference proteome</keyword>
<evidence type="ECO:0000259" key="2">
    <source>
        <dbReference type="Pfam" id="PF00817"/>
    </source>
</evidence>
<comment type="caution">
    <text evidence="3">The sequence shown here is derived from an EMBL/GenBank/DDBJ whole genome shotgun (WGS) entry which is preliminary data.</text>
</comment>
<accession>A0ABU8ERN7</accession>
<sequence length="464" mass="52727">MLNWLYLYFPQLQLDTQFAMSSTEVIALANHQGNLVQLSTAAKKKGLTQGQGLGQASLLVSDLAVYPYQEEVEVAELKRIASVLYNYTADICIMPPKGLLIACDGMQSLYNNSDQYWYVLETQLKTLGIKYYFASGSSPLLAKALAQAGTNVIFTNQQNARNQLALLSLQFADITTKEIALLTRVGITHFKQLLSVSLDELARRYSRELVMYVGKLTGQYPHRVTFYIPDTHFEKQLTLHYEVSLTKHLEKPLLLVLKQQQAFLLATCKLAKQVTLILHFREVANLVFELSSAHAEYRAEHWLTLFLLRLENTELPAPVIALTIKSDYLVSNLGEEGDLFSQHKSGLDTAMLTAILQAKLGQEQVKTLTVYNDLRPEIASQENTFNTLSNAPQMKLIRPSFMLRSPVELTQPITISHGPERIVTGWWDNNNVARDYFIARDESGRWLWVFRTPKKQWFIHGFFS</sequence>
<dbReference type="PANTHER" id="PTHR35369">
    <property type="entry name" value="BLR3025 PROTEIN-RELATED"/>
    <property type="match status" value="1"/>
</dbReference>
<dbReference type="InterPro" id="IPR001126">
    <property type="entry name" value="UmuC"/>
</dbReference>
<evidence type="ECO:0000256" key="1">
    <source>
        <dbReference type="ARBA" id="ARBA00022763"/>
    </source>
</evidence>
<reference evidence="3 4" key="1">
    <citation type="submission" date="2023-12" db="EMBL/GenBank/DDBJ databases">
        <title>Friends and Foes: Symbiotic and Algicidal bacterial influence on Karenia brevis blooms.</title>
        <authorList>
            <person name="Fei C."/>
            <person name="Mohamed A.R."/>
            <person name="Booker A."/>
            <person name="Arshad M."/>
            <person name="Klass S."/>
            <person name="Ahn S."/>
            <person name="Gilbert P.M."/>
            <person name="Heil C.A."/>
            <person name="Martinez J.M."/>
            <person name="Amin S.A."/>
        </authorList>
    </citation>
    <scope>NUCLEOTIDE SEQUENCE [LARGE SCALE GENOMIC DNA]</scope>
    <source>
        <strain evidence="3 4">CE15</strain>
    </source>
</reference>
<keyword evidence="1" id="KW-0227">DNA damage</keyword>
<dbReference type="Pfam" id="PF00817">
    <property type="entry name" value="IMS"/>
    <property type="match status" value="1"/>
</dbReference>
<dbReference type="CDD" id="cd03468">
    <property type="entry name" value="PolY_like"/>
    <property type="match status" value="1"/>
</dbReference>
<dbReference type="SUPFAM" id="SSF56672">
    <property type="entry name" value="DNA/RNA polymerases"/>
    <property type="match status" value="1"/>
</dbReference>
<gene>
    <name evidence="3" type="ORF">WAE96_07485</name>
</gene>